<dbReference type="Gene3D" id="2.160.20.120">
    <property type="match status" value="1"/>
</dbReference>
<keyword evidence="1" id="KW-0732">Signal</keyword>
<feature type="domain" description="DUF4097" evidence="2">
    <location>
        <begin position="42"/>
        <end position="302"/>
    </location>
</feature>
<keyword evidence="4" id="KW-1185">Reference proteome</keyword>
<proteinExistence type="predicted"/>
<dbReference type="PROSITE" id="PS51257">
    <property type="entry name" value="PROKAR_LIPOPROTEIN"/>
    <property type="match status" value="1"/>
</dbReference>
<dbReference type="Proteomes" id="UP001600943">
    <property type="component" value="Unassembled WGS sequence"/>
</dbReference>
<gene>
    <name evidence="3" type="ORF">K040078D81_18310</name>
</gene>
<dbReference type="Pfam" id="PF13349">
    <property type="entry name" value="DUF4097"/>
    <property type="match status" value="1"/>
</dbReference>
<evidence type="ECO:0000256" key="1">
    <source>
        <dbReference type="SAM" id="SignalP"/>
    </source>
</evidence>
<reference evidence="3 4" key="1">
    <citation type="submission" date="2024-04" db="EMBL/GenBank/DDBJ databases">
        <title>Defined microbial consortia suppress multidrug-resistant proinflammatory Enterobacteriaceae via ecological control.</title>
        <authorList>
            <person name="Furuichi M."/>
            <person name="Kawaguchi T."/>
            <person name="Pust M."/>
            <person name="Yasuma K."/>
            <person name="Plichta D."/>
            <person name="Hasegawa N."/>
            <person name="Ohya T."/>
            <person name="Bhattarai S."/>
            <person name="Sasajima S."/>
            <person name="Aoto Y."/>
            <person name="Tuganbaev T."/>
            <person name="Yaginuma M."/>
            <person name="Ueda M."/>
            <person name="Okahashi N."/>
            <person name="Amafuji K."/>
            <person name="Kiridooshi Y."/>
            <person name="Sugita K."/>
            <person name="Strazar M."/>
            <person name="Skelly A."/>
            <person name="Suda W."/>
            <person name="Hattori M."/>
            <person name="Nakamoto N."/>
            <person name="Caballero S."/>
            <person name="Norman J."/>
            <person name="Olle B."/>
            <person name="Tanoue T."/>
            <person name="Arita M."/>
            <person name="Bucci V."/>
            <person name="Atarashi K."/>
            <person name="Xavier R."/>
            <person name="Honda K."/>
        </authorList>
    </citation>
    <scope>NUCLEOTIDE SEQUENCE [LARGE SCALE GENOMIC DNA]</scope>
    <source>
        <strain evidence="4">k04-0078-D8-1</strain>
    </source>
</reference>
<sequence>MKIKNKYWCLAVSVFFIMGLTGCSHSAQPEMANELRYSVGDISDLTISYDEENITFYMSDSDEIVIREYMTEKNKAYYAKVSEDGDSVHISEGRKPFFKDGFLRYVEVELPSSYQKGLTVTTTDGNIDFSETKLILTSLRIDSTAGNVNLKDMTAKNMYLSSTSGMLDLYRLQAEDIRFMTTSGKVSCDALNGSVICTTTSGDVSIKNAVGSGEYKNNNSGLLEIDYSEVAGDLLLFNKNGDIRLTIPDDLEFDFTAETKNGTIRTSFQDEIKTNGAKAEGKIGKNPVITIETETRNGKIEVNK</sequence>
<name>A0ABQ0B8D0_9FIRM</name>
<feature type="signal peptide" evidence="1">
    <location>
        <begin position="1"/>
        <end position="26"/>
    </location>
</feature>
<evidence type="ECO:0000313" key="3">
    <source>
        <dbReference type="EMBL" id="GAA6407714.1"/>
    </source>
</evidence>
<dbReference type="RefSeq" id="WP_390404774.1">
    <property type="nucleotide sequence ID" value="NZ_BAABYW010000001.1"/>
</dbReference>
<dbReference type="InterPro" id="IPR025164">
    <property type="entry name" value="Toastrack_DUF4097"/>
</dbReference>
<accession>A0ABQ0B8D0</accession>
<comment type="caution">
    <text evidence="3">The sequence shown here is derived from an EMBL/GenBank/DDBJ whole genome shotgun (WGS) entry which is preliminary data.</text>
</comment>
<dbReference type="EMBL" id="BAABYW010000001">
    <property type="protein sequence ID" value="GAA6407714.1"/>
    <property type="molecule type" value="Genomic_DNA"/>
</dbReference>
<evidence type="ECO:0000313" key="4">
    <source>
        <dbReference type="Proteomes" id="UP001600943"/>
    </source>
</evidence>
<protein>
    <submittedName>
        <fullName evidence="3">DUF4097 family beta strand repeat-containing protein</fullName>
    </submittedName>
</protein>
<organism evidence="3 4">
    <name type="scientific">Blautia hominis</name>
    <dbReference type="NCBI Taxonomy" id="2025493"/>
    <lineage>
        <taxon>Bacteria</taxon>
        <taxon>Bacillati</taxon>
        <taxon>Bacillota</taxon>
        <taxon>Clostridia</taxon>
        <taxon>Lachnospirales</taxon>
        <taxon>Lachnospiraceae</taxon>
        <taxon>Blautia</taxon>
    </lineage>
</organism>
<feature type="chain" id="PRO_5047125044" evidence="1">
    <location>
        <begin position="27"/>
        <end position="304"/>
    </location>
</feature>
<evidence type="ECO:0000259" key="2">
    <source>
        <dbReference type="Pfam" id="PF13349"/>
    </source>
</evidence>